<dbReference type="Gene3D" id="3.30.420.180">
    <property type="entry name" value="CobE/GbiG C-terminal domain"/>
    <property type="match status" value="1"/>
</dbReference>
<dbReference type="PANTHER" id="PTHR37477:SF1">
    <property type="entry name" value="COBALT-PRECORRIN-5A HYDROLASE"/>
    <property type="match status" value="1"/>
</dbReference>
<feature type="domain" description="CobE/GbiG C-terminal" evidence="1">
    <location>
        <begin position="228"/>
        <end position="344"/>
    </location>
</feature>
<gene>
    <name evidence="4" type="ORF">FJR45_00745</name>
</gene>
<evidence type="ECO:0000259" key="2">
    <source>
        <dbReference type="Pfam" id="PF11760"/>
    </source>
</evidence>
<dbReference type="SUPFAM" id="SSF159664">
    <property type="entry name" value="CobE/GbiG C-terminal domain-like"/>
    <property type="match status" value="1"/>
</dbReference>
<dbReference type="Pfam" id="PF01890">
    <property type="entry name" value="CbiG_C"/>
    <property type="match status" value="1"/>
</dbReference>
<evidence type="ECO:0000259" key="3">
    <source>
        <dbReference type="Pfam" id="PF11761"/>
    </source>
</evidence>
<dbReference type="KEGG" id="ssei:FJR45_00745"/>
<dbReference type="InterPro" id="IPR002750">
    <property type="entry name" value="CobE/GbiG_C"/>
</dbReference>
<feature type="domain" description="Cobalamin biosynthesis central region" evidence="3">
    <location>
        <begin position="137"/>
        <end position="225"/>
    </location>
</feature>
<feature type="domain" description="Cobalamin synthesis G N-terminal" evidence="2">
    <location>
        <begin position="50"/>
        <end position="131"/>
    </location>
</feature>
<keyword evidence="5" id="KW-1185">Reference proteome</keyword>
<dbReference type="Proteomes" id="UP000593719">
    <property type="component" value="Chromosome"/>
</dbReference>
<dbReference type="Gene3D" id="3.40.50.11220">
    <property type="match status" value="1"/>
</dbReference>
<sequence length="346" mass="38159">MMKIAIATINNPSLEAAKKLLPYLSEHECHVFNKAEEGGNFHKFNKVDDIMPTAWAEFDAIIFLMATGAVIRKIAPHLKDKATDPAVLIMTLNLQRVIPLLSGHLGGANELANELCEKIEGCVNFVTTASDQIKVLAFDMFAKKYGFSISNLKSLAEVSNAIINKKQVQVVTYPCMIEAVKAFEGYKEENFLFFMPDDLENLDESVPTVYITPQKLQNTALQIHPQKVVVGLGMNRGTSADEIAKAVTRFCFEHGVEKEQIVKFASFSAKADEAGLLEYAALQNKELEFFSEDAINALSQEFSPSQATKFFNIKGVAEPASLLASEQKTLFLSKRIYGAVTVAASF</sequence>
<protein>
    <submittedName>
        <fullName evidence="4">Cobalamin biosynthesis protein CbiG</fullName>
    </submittedName>
</protein>
<dbReference type="PANTHER" id="PTHR37477">
    <property type="entry name" value="COBALT-PRECORRIN-5A HYDROLASE"/>
    <property type="match status" value="1"/>
</dbReference>
<dbReference type="EMBL" id="CP041235">
    <property type="protein sequence ID" value="QOP42558.1"/>
    <property type="molecule type" value="Genomic_DNA"/>
</dbReference>
<evidence type="ECO:0000313" key="4">
    <source>
        <dbReference type="EMBL" id="QOP42558.1"/>
    </source>
</evidence>
<name>A0A7M1B1F2_9BACT</name>
<dbReference type="AlphaFoldDB" id="A0A7M1B1F2"/>
<organism evidence="4 5">
    <name type="scientific">Sulfurimonas sediminis</name>
    <dbReference type="NCBI Taxonomy" id="2590020"/>
    <lineage>
        <taxon>Bacteria</taxon>
        <taxon>Pseudomonadati</taxon>
        <taxon>Campylobacterota</taxon>
        <taxon>Epsilonproteobacteria</taxon>
        <taxon>Campylobacterales</taxon>
        <taxon>Sulfurimonadaceae</taxon>
        <taxon>Sulfurimonas</taxon>
    </lineage>
</organism>
<proteinExistence type="predicted"/>
<dbReference type="Pfam" id="PF11760">
    <property type="entry name" value="CbiG_N"/>
    <property type="match status" value="1"/>
</dbReference>
<dbReference type="InterPro" id="IPR021744">
    <property type="entry name" value="CbiG_N"/>
</dbReference>
<evidence type="ECO:0000313" key="5">
    <source>
        <dbReference type="Proteomes" id="UP000593719"/>
    </source>
</evidence>
<dbReference type="SUPFAM" id="SSF159672">
    <property type="entry name" value="CbiG N-terminal domain-like"/>
    <property type="match status" value="1"/>
</dbReference>
<dbReference type="InterPro" id="IPR036518">
    <property type="entry name" value="CobE/GbiG_C_sf"/>
</dbReference>
<dbReference type="Pfam" id="PF11761">
    <property type="entry name" value="CbiG_mid"/>
    <property type="match status" value="1"/>
</dbReference>
<dbReference type="GO" id="GO:0009236">
    <property type="term" value="P:cobalamin biosynthetic process"/>
    <property type="evidence" value="ECO:0007669"/>
    <property type="project" value="InterPro"/>
</dbReference>
<evidence type="ECO:0000259" key="1">
    <source>
        <dbReference type="Pfam" id="PF01890"/>
    </source>
</evidence>
<dbReference type="InterPro" id="IPR021745">
    <property type="entry name" value="CbiG_mid"/>
</dbReference>
<dbReference type="InterPro" id="IPR052553">
    <property type="entry name" value="CbiG_hydrolase"/>
</dbReference>
<reference evidence="4 5" key="1">
    <citation type="submission" date="2019-06" db="EMBL/GenBank/DDBJ databases">
        <title>Sulfurimonas gotlandica sp. nov., a chemoautotrophic and psychrotolerant epsilonproteobacterium isolated from a pelagic redoxcline, and an emended description of the genus Sulfurimonas.</title>
        <authorList>
            <person name="Wang S."/>
            <person name="Jiang L."/>
            <person name="Shao Z."/>
        </authorList>
    </citation>
    <scope>NUCLEOTIDE SEQUENCE [LARGE SCALE GENOMIC DNA]</scope>
    <source>
        <strain evidence="4 5">S2-6</strain>
    </source>
</reference>
<accession>A0A7M1B1F2</accession>
<dbReference type="InterPro" id="IPR038029">
    <property type="entry name" value="GbiG_N_sf"/>
</dbReference>